<dbReference type="OrthoDB" id="5979581at2759"/>
<reference evidence="1" key="1">
    <citation type="submission" date="2021-07" db="EMBL/GenBank/DDBJ databases">
        <title>Elsinoe batatas strain:CRI-CJ2 Genome sequencing and assembly.</title>
        <authorList>
            <person name="Huang L."/>
        </authorList>
    </citation>
    <scope>NUCLEOTIDE SEQUENCE</scope>
    <source>
        <strain evidence="1">CRI-CJ2</strain>
    </source>
</reference>
<comment type="caution">
    <text evidence="1">The sequence shown here is derived from an EMBL/GenBank/DDBJ whole genome shotgun (WGS) entry which is preliminary data.</text>
</comment>
<gene>
    <name evidence="1" type="ORF">KVT40_002765</name>
</gene>
<accession>A0A8K0L7H3</accession>
<organism evidence="1 2">
    <name type="scientific">Elsinoe batatas</name>
    <dbReference type="NCBI Taxonomy" id="2601811"/>
    <lineage>
        <taxon>Eukaryota</taxon>
        <taxon>Fungi</taxon>
        <taxon>Dikarya</taxon>
        <taxon>Ascomycota</taxon>
        <taxon>Pezizomycotina</taxon>
        <taxon>Dothideomycetes</taxon>
        <taxon>Dothideomycetidae</taxon>
        <taxon>Myriangiales</taxon>
        <taxon>Elsinoaceae</taxon>
        <taxon>Elsinoe</taxon>
    </lineage>
</organism>
<proteinExistence type="predicted"/>
<dbReference type="Gene3D" id="3.30.200.20">
    <property type="entry name" value="Phosphorylase Kinase, domain 1"/>
    <property type="match status" value="1"/>
</dbReference>
<keyword evidence="2" id="KW-1185">Reference proteome</keyword>
<sequence length="65" mass="7659">MWRATTLCLQGLTRPLRIPCSIRPAVEPRERYCPGDYHPMHIGNYLNKDRYCVDHKLGWDISSTR</sequence>
<evidence type="ECO:0000313" key="1">
    <source>
        <dbReference type="EMBL" id="KAG8628900.1"/>
    </source>
</evidence>
<protein>
    <submittedName>
        <fullName evidence="1">Uncharacterized protein</fullName>
    </submittedName>
</protein>
<dbReference type="EMBL" id="JAESVG020000003">
    <property type="protein sequence ID" value="KAG8628900.1"/>
    <property type="molecule type" value="Genomic_DNA"/>
</dbReference>
<dbReference type="AlphaFoldDB" id="A0A8K0L7H3"/>
<dbReference type="Proteomes" id="UP000809789">
    <property type="component" value="Unassembled WGS sequence"/>
</dbReference>
<name>A0A8K0L7H3_9PEZI</name>
<evidence type="ECO:0000313" key="2">
    <source>
        <dbReference type="Proteomes" id="UP000809789"/>
    </source>
</evidence>